<proteinExistence type="predicted"/>
<dbReference type="EMBL" id="HF935685">
    <property type="protein sequence ID" value="CCX12233.1"/>
    <property type="molecule type" value="Genomic_DNA"/>
</dbReference>
<dbReference type="Proteomes" id="UP000018144">
    <property type="component" value="Unassembled WGS sequence"/>
</dbReference>
<sequence>MVGLDGELKVLRRYADLGLGSTVAYRYGKNFTVAYIEDEKTFGQFFGRIAAHRVLKDDVGVVALNMIDVDTITPDQQTSADDDGNLDGFL</sequence>
<evidence type="ECO:0000313" key="1">
    <source>
        <dbReference type="EMBL" id="CCX12233.1"/>
    </source>
</evidence>
<name>U4LCT7_PYROM</name>
<gene>
    <name evidence="1" type="ORF">PCON_11827</name>
</gene>
<protein>
    <submittedName>
        <fullName evidence="1">Uncharacterized protein</fullName>
    </submittedName>
</protein>
<accession>U4LCT7</accession>
<reference evidence="1 2" key="1">
    <citation type="journal article" date="2013" name="PLoS Genet.">
        <title>The genome and development-dependent transcriptomes of Pyronema confluens: a window into fungal evolution.</title>
        <authorList>
            <person name="Traeger S."/>
            <person name="Altegoer F."/>
            <person name="Freitag M."/>
            <person name="Gabaldon T."/>
            <person name="Kempken F."/>
            <person name="Kumar A."/>
            <person name="Marcet-Houben M."/>
            <person name="Poggeler S."/>
            <person name="Stajich J.E."/>
            <person name="Nowrousian M."/>
        </authorList>
    </citation>
    <scope>NUCLEOTIDE SEQUENCE [LARGE SCALE GENOMIC DNA]</scope>
    <source>
        <strain evidence="2">CBS 100304</strain>
        <tissue evidence="1">Vegetative mycelium</tissue>
    </source>
</reference>
<keyword evidence="2" id="KW-1185">Reference proteome</keyword>
<dbReference type="AlphaFoldDB" id="U4LCT7"/>
<organism evidence="1 2">
    <name type="scientific">Pyronema omphalodes (strain CBS 100304)</name>
    <name type="common">Pyronema confluens</name>
    <dbReference type="NCBI Taxonomy" id="1076935"/>
    <lineage>
        <taxon>Eukaryota</taxon>
        <taxon>Fungi</taxon>
        <taxon>Dikarya</taxon>
        <taxon>Ascomycota</taxon>
        <taxon>Pezizomycotina</taxon>
        <taxon>Pezizomycetes</taxon>
        <taxon>Pezizales</taxon>
        <taxon>Pyronemataceae</taxon>
        <taxon>Pyronema</taxon>
    </lineage>
</organism>
<evidence type="ECO:0000313" key="2">
    <source>
        <dbReference type="Proteomes" id="UP000018144"/>
    </source>
</evidence>